<dbReference type="AlphaFoldDB" id="A0A0L7MKU7"/>
<sequence>MMNVQQACGVIAAQRSKNSLVIATMGAMRAFDLLEADSSHIDRAPKEARLSSVPLMGGAAGLGLGLALARPQRKVIVVDGDASLLMELSSLVTVAQAAPSNLLHLVIKNGTQFTGLANLDAPAQGFNFAQAARNAGYLHAYVIKDEATWEARFPEIQSLQGPVFVELIVEPAPSQATEGFEQAEMPDYQFERMGLEARAMQQLLNAEVA</sequence>
<evidence type="ECO:0000256" key="3">
    <source>
        <dbReference type="ARBA" id="ARBA00023239"/>
    </source>
</evidence>
<keyword evidence="2" id="KW-0786">Thiamine pyrophosphate</keyword>
<protein>
    <recommendedName>
        <fullName evidence="4">Thiamine pyrophosphate enzyme TPP-binding domain-containing protein</fullName>
    </recommendedName>
</protein>
<proteinExistence type="predicted"/>
<dbReference type="PANTHER" id="PTHR42818:SF1">
    <property type="entry name" value="SULFOPYRUVATE DECARBOXYLASE"/>
    <property type="match status" value="1"/>
</dbReference>
<evidence type="ECO:0000313" key="6">
    <source>
        <dbReference type="Proteomes" id="UP000037442"/>
    </source>
</evidence>
<dbReference type="Pfam" id="PF02775">
    <property type="entry name" value="TPP_enzyme_C"/>
    <property type="match status" value="1"/>
</dbReference>
<evidence type="ECO:0000256" key="2">
    <source>
        <dbReference type="ARBA" id="ARBA00023052"/>
    </source>
</evidence>
<dbReference type="InterPro" id="IPR011766">
    <property type="entry name" value="TPP_enzyme_TPP-bd"/>
</dbReference>
<dbReference type="RefSeq" id="WP_053282963.1">
    <property type="nucleotide sequence ID" value="NZ_JNVD01000016.1"/>
</dbReference>
<feature type="domain" description="Thiamine pyrophosphate enzyme TPP-binding" evidence="4">
    <location>
        <begin position="54"/>
        <end position="166"/>
    </location>
</feature>
<dbReference type="InterPro" id="IPR000399">
    <property type="entry name" value="TPP-bd_CS"/>
</dbReference>
<accession>A0A0L7MKU7</accession>
<dbReference type="GO" id="GO:0016831">
    <property type="term" value="F:carboxy-lyase activity"/>
    <property type="evidence" value="ECO:0007669"/>
    <property type="project" value="UniProtKB-KW"/>
</dbReference>
<dbReference type="PROSITE" id="PS00187">
    <property type="entry name" value="TPP_ENZYMES"/>
    <property type="match status" value="1"/>
</dbReference>
<organism evidence="5 6">
    <name type="scientific">Comamonas testosteroni</name>
    <name type="common">Pseudomonas testosteroni</name>
    <dbReference type="NCBI Taxonomy" id="285"/>
    <lineage>
        <taxon>Bacteria</taxon>
        <taxon>Pseudomonadati</taxon>
        <taxon>Pseudomonadota</taxon>
        <taxon>Betaproteobacteria</taxon>
        <taxon>Burkholderiales</taxon>
        <taxon>Comamonadaceae</taxon>
        <taxon>Comamonas</taxon>
    </lineage>
</organism>
<evidence type="ECO:0000259" key="4">
    <source>
        <dbReference type="Pfam" id="PF02775"/>
    </source>
</evidence>
<evidence type="ECO:0000313" key="5">
    <source>
        <dbReference type="EMBL" id="KOC22551.1"/>
    </source>
</evidence>
<dbReference type="InterPro" id="IPR051818">
    <property type="entry name" value="TPP_dependent_decarboxylase"/>
</dbReference>
<gene>
    <name evidence="5" type="ORF">GL58_06470</name>
</gene>
<dbReference type="PANTHER" id="PTHR42818">
    <property type="entry name" value="SULFOPYRUVATE DECARBOXYLASE SUBUNIT ALPHA"/>
    <property type="match status" value="1"/>
</dbReference>
<keyword evidence="1" id="KW-0210">Decarboxylase</keyword>
<dbReference type="GO" id="GO:0000287">
    <property type="term" value="F:magnesium ion binding"/>
    <property type="evidence" value="ECO:0007669"/>
    <property type="project" value="InterPro"/>
</dbReference>
<dbReference type="Proteomes" id="UP000037442">
    <property type="component" value="Unassembled WGS sequence"/>
</dbReference>
<dbReference type="InterPro" id="IPR029061">
    <property type="entry name" value="THDP-binding"/>
</dbReference>
<dbReference type="Gene3D" id="3.40.50.970">
    <property type="match status" value="1"/>
</dbReference>
<dbReference type="SUPFAM" id="SSF52518">
    <property type="entry name" value="Thiamin diphosphate-binding fold (THDP-binding)"/>
    <property type="match status" value="1"/>
</dbReference>
<comment type="caution">
    <text evidence="5">The sequence shown here is derived from an EMBL/GenBank/DDBJ whole genome shotgun (WGS) entry which is preliminary data.</text>
</comment>
<dbReference type="EMBL" id="JNVD01000016">
    <property type="protein sequence ID" value="KOC22551.1"/>
    <property type="molecule type" value="Genomic_DNA"/>
</dbReference>
<name>A0A0L7MKU7_COMTE</name>
<dbReference type="GO" id="GO:0030976">
    <property type="term" value="F:thiamine pyrophosphate binding"/>
    <property type="evidence" value="ECO:0007669"/>
    <property type="project" value="InterPro"/>
</dbReference>
<dbReference type="GO" id="GO:0044281">
    <property type="term" value="P:small molecule metabolic process"/>
    <property type="evidence" value="ECO:0007669"/>
    <property type="project" value="UniProtKB-ARBA"/>
</dbReference>
<evidence type="ECO:0000256" key="1">
    <source>
        <dbReference type="ARBA" id="ARBA00022793"/>
    </source>
</evidence>
<reference evidence="6" key="1">
    <citation type="submission" date="2014-06" db="EMBL/GenBank/DDBJ databases">
        <title>Draft genome sequence of C. testosteroni WDL7.</title>
        <authorList>
            <person name="Wu Y."/>
            <person name="Seshan H."/>
            <person name="Arumugam K."/>
        </authorList>
    </citation>
    <scope>NUCLEOTIDE SEQUENCE [LARGE SCALE GENOMIC DNA]</scope>
    <source>
        <strain evidence="6">WDL7</strain>
    </source>
</reference>
<keyword evidence="3" id="KW-0456">Lyase</keyword>
<dbReference type="PATRIC" id="fig|285.49.peg.1340"/>